<name>A0A1E7YKI4_9PROT</name>
<organism evidence="3 4">
    <name type="scientific">Acidithiobacillus caldus</name>
    <dbReference type="NCBI Taxonomy" id="33059"/>
    <lineage>
        <taxon>Bacteria</taxon>
        <taxon>Pseudomonadati</taxon>
        <taxon>Pseudomonadota</taxon>
        <taxon>Acidithiobacillia</taxon>
        <taxon>Acidithiobacillales</taxon>
        <taxon>Acidithiobacillaceae</taxon>
        <taxon>Acidithiobacillus</taxon>
    </lineage>
</organism>
<reference evidence="3 4" key="1">
    <citation type="submission" date="2016-06" db="EMBL/GenBank/DDBJ databases">
        <title>Gene turnover analysis identifies the evolutionary adaptation of the extremophile Acidithiobacillus caldus.</title>
        <authorList>
            <person name="Zhang X."/>
        </authorList>
    </citation>
    <scope>NUCLEOTIDE SEQUENCE [LARGE SCALE GENOMIC DNA]</scope>
    <source>
        <strain evidence="3 4">DX</strain>
    </source>
</reference>
<dbReference type="Gene3D" id="3.30.2310.20">
    <property type="entry name" value="RelE-like"/>
    <property type="match status" value="1"/>
</dbReference>
<dbReference type="PANTHER" id="PTHR33755:SF6">
    <property type="entry name" value="PLASMID STABILIZATION SYSTEM PROTEIN"/>
    <property type="match status" value="1"/>
</dbReference>
<sequence>MNVLWTPEARADRDAIWNTVAEDSPKTAARLDGLFHDAARRLELFPDSGRPASTPGTRELIPHKHYRLVYEIHENVVWILALVHTSRLWPPVLPHPE</sequence>
<dbReference type="NCBIfam" id="TIGR02385">
    <property type="entry name" value="RelE_StbE"/>
    <property type="match status" value="1"/>
</dbReference>
<dbReference type="EMBL" id="LZYE01000342">
    <property type="protein sequence ID" value="OFC30237.1"/>
    <property type="molecule type" value="Genomic_DNA"/>
</dbReference>
<comment type="caution">
    <text evidence="3">The sequence shown here is derived from an EMBL/GenBank/DDBJ whole genome shotgun (WGS) entry which is preliminary data.</text>
</comment>
<keyword evidence="2" id="KW-1277">Toxin-antitoxin system</keyword>
<evidence type="ECO:0000313" key="3">
    <source>
        <dbReference type="EMBL" id="OFC30237.1"/>
    </source>
</evidence>
<protein>
    <submittedName>
        <fullName evidence="3">Addiction module toxin RelE</fullName>
    </submittedName>
</protein>
<dbReference type="PANTHER" id="PTHR33755">
    <property type="entry name" value="TOXIN PARE1-RELATED"/>
    <property type="match status" value="1"/>
</dbReference>
<gene>
    <name evidence="3" type="ORF">BAE27_12070</name>
</gene>
<dbReference type="Proteomes" id="UP000175616">
    <property type="component" value="Unassembled WGS sequence"/>
</dbReference>
<comment type="similarity">
    <text evidence="1">Belongs to the RelE toxin family.</text>
</comment>
<evidence type="ECO:0000256" key="1">
    <source>
        <dbReference type="ARBA" id="ARBA00006226"/>
    </source>
</evidence>
<proteinExistence type="inferred from homology"/>
<evidence type="ECO:0000313" key="4">
    <source>
        <dbReference type="Proteomes" id="UP000175616"/>
    </source>
</evidence>
<accession>A0A1E7YKI4</accession>
<dbReference type="AlphaFoldDB" id="A0A1E7YKI4"/>
<dbReference type="Pfam" id="PF05016">
    <property type="entry name" value="ParE_toxin"/>
    <property type="match status" value="1"/>
</dbReference>
<dbReference type="InterPro" id="IPR051803">
    <property type="entry name" value="TA_system_RelE-like_toxin"/>
</dbReference>
<evidence type="ECO:0000256" key="2">
    <source>
        <dbReference type="ARBA" id="ARBA00022649"/>
    </source>
</evidence>
<dbReference type="InterPro" id="IPR035093">
    <property type="entry name" value="RelE/ParE_toxin_dom_sf"/>
</dbReference>
<dbReference type="RefSeq" id="WP_070114642.1">
    <property type="nucleotide sequence ID" value="NZ_LZYE01000342.1"/>
</dbReference>
<dbReference type="InterPro" id="IPR007712">
    <property type="entry name" value="RelE/ParE_toxin"/>
</dbReference>